<protein>
    <submittedName>
        <fullName evidence="2">Uncharacterized protein</fullName>
    </submittedName>
</protein>
<evidence type="ECO:0000313" key="2">
    <source>
        <dbReference type="EMBL" id="QDH80619.1"/>
    </source>
</evidence>
<sequence>MPLKYIRTVLFSFILFVISLSSALAQAKNWKEKDYADAIQELIGGEREYAVQSGRVDLLTEERAFEVEWANKWKNAIGQSLWYGLQTNRKPGIILILRSRKDYKYYIQLNSALNYAKLQDEIVVYIYPDDFKEKREKY</sequence>
<dbReference type="KEGG" id="echi:FKX85_16855"/>
<feature type="signal peptide" evidence="1">
    <location>
        <begin position="1"/>
        <end position="27"/>
    </location>
</feature>
<evidence type="ECO:0000313" key="3">
    <source>
        <dbReference type="Proteomes" id="UP000316614"/>
    </source>
</evidence>
<organism evidence="2 3">
    <name type="scientific">Echinicola soli</name>
    <dbReference type="NCBI Taxonomy" id="2591634"/>
    <lineage>
        <taxon>Bacteria</taxon>
        <taxon>Pseudomonadati</taxon>
        <taxon>Bacteroidota</taxon>
        <taxon>Cytophagia</taxon>
        <taxon>Cytophagales</taxon>
        <taxon>Cyclobacteriaceae</taxon>
        <taxon>Echinicola</taxon>
    </lineage>
</organism>
<dbReference type="OrthoDB" id="5457266at2"/>
<proteinExistence type="predicted"/>
<dbReference type="RefSeq" id="WP_141615849.1">
    <property type="nucleotide sequence ID" value="NZ_CP041253.1"/>
</dbReference>
<dbReference type="Proteomes" id="UP000316614">
    <property type="component" value="Chromosome"/>
</dbReference>
<dbReference type="AlphaFoldDB" id="A0A514CLB8"/>
<feature type="chain" id="PRO_5021757654" evidence="1">
    <location>
        <begin position="28"/>
        <end position="138"/>
    </location>
</feature>
<reference evidence="2 3" key="1">
    <citation type="submission" date="2019-06" db="EMBL/GenBank/DDBJ databases">
        <title>Echinicola alkalisoli sp. nov. isolated from saline soil.</title>
        <authorList>
            <person name="Sun J.-Q."/>
            <person name="Xu L."/>
        </authorList>
    </citation>
    <scope>NUCLEOTIDE SEQUENCE [LARGE SCALE GENOMIC DNA]</scope>
    <source>
        <strain evidence="2 3">LN3S3</strain>
    </source>
</reference>
<accession>A0A514CLB8</accession>
<evidence type="ECO:0000256" key="1">
    <source>
        <dbReference type="SAM" id="SignalP"/>
    </source>
</evidence>
<dbReference type="EMBL" id="CP041253">
    <property type="protein sequence ID" value="QDH80619.1"/>
    <property type="molecule type" value="Genomic_DNA"/>
</dbReference>
<keyword evidence="1" id="KW-0732">Signal</keyword>
<keyword evidence="3" id="KW-1185">Reference proteome</keyword>
<name>A0A514CLB8_9BACT</name>
<gene>
    <name evidence="2" type="ORF">FKX85_16855</name>
</gene>